<keyword evidence="3 6" id="KW-0812">Transmembrane</keyword>
<keyword evidence="9" id="KW-1185">Reference proteome</keyword>
<dbReference type="Proteomes" id="UP001229421">
    <property type="component" value="Unassembled WGS sequence"/>
</dbReference>
<feature type="transmembrane region" description="Helical" evidence="6">
    <location>
        <begin position="20"/>
        <end position="37"/>
    </location>
</feature>
<feature type="transmembrane region" description="Helical" evidence="6">
    <location>
        <begin position="227"/>
        <end position="250"/>
    </location>
</feature>
<evidence type="ECO:0000259" key="7">
    <source>
        <dbReference type="Pfam" id="PF00892"/>
    </source>
</evidence>
<gene>
    <name evidence="8" type="ORF">QVD17_00315</name>
</gene>
<feature type="transmembrane region" description="Helical" evidence="6">
    <location>
        <begin position="257"/>
        <end position="277"/>
    </location>
</feature>
<evidence type="ECO:0000256" key="1">
    <source>
        <dbReference type="ARBA" id="ARBA00004141"/>
    </source>
</evidence>
<dbReference type="GO" id="GO:0016020">
    <property type="term" value="C:membrane"/>
    <property type="evidence" value="ECO:0007669"/>
    <property type="project" value="UniProtKB-SubCell"/>
</dbReference>
<dbReference type="InterPro" id="IPR000620">
    <property type="entry name" value="EamA_dom"/>
</dbReference>
<name>A0AAD8P5R5_TARER</name>
<comment type="caution">
    <text evidence="8">The sequence shown here is derived from an EMBL/GenBank/DDBJ whole genome shotgun (WGS) entry which is preliminary data.</text>
</comment>
<keyword evidence="4 6" id="KW-1133">Transmembrane helix</keyword>
<dbReference type="Pfam" id="PF00892">
    <property type="entry name" value="EamA"/>
    <property type="match status" value="2"/>
</dbReference>
<evidence type="ECO:0000256" key="2">
    <source>
        <dbReference type="ARBA" id="ARBA00007635"/>
    </source>
</evidence>
<feature type="transmembrane region" description="Helical" evidence="6">
    <location>
        <begin position="193"/>
        <end position="215"/>
    </location>
</feature>
<protein>
    <recommendedName>
        <fullName evidence="6">WAT1-related protein</fullName>
    </recommendedName>
</protein>
<sequence length="343" mass="37450">MNIFSKLAMDTGMNPYIHVAYRQIFAFLFLAPVAFFVERGKRPPMTMTVLFQVFLSSIFGLTMNQITYFVGLKNSTPTIACALSNLLPAITFVLAVIFKQEKARLKTLGGVAKLMGTLVGVAGAMLLSLYHGPVIPIGEPGIHLRVPDNAANGSNGPGHANIVGPLLVIISALTWAIWFIIQAKMGDAYPAPYSSSALMLSMSTIQCTIFGAIMVPHAREWALYPGIRAVASVYGGVVCSGIGVCMMSWCIQRKGPLFVSVFSPLLLVIVAALSWALLREKLYLGTLLGSVLIVIGLYSVLWGKSKEIEEVQQPLKELQQVTKEDIEMHKELQEVTKDDMEMH</sequence>
<keyword evidence="5 6" id="KW-0472">Membrane</keyword>
<feature type="domain" description="EamA" evidence="7">
    <location>
        <begin position="164"/>
        <end position="301"/>
    </location>
</feature>
<feature type="transmembrane region" description="Helical" evidence="6">
    <location>
        <begin position="162"/>
        <end position="181"/>
    </location>
</feature>
<comment type="similarity">
    <text evidence="2 6">Belongs to the drug/metabolite transporter (DMT) superfamily. Plant drug/metabolite exporter (P-DME) (TC 2.A.7.4) family.</text>
</comment>
<dbReference type="SUPFAM" id="SSF103481">
    <property type="entry name" value="Multidrug resistance efflux transporter EmrE"/>
    <property type="match status" value="2"/>
</dbReference>
<feature type="transmembrane region" description="Helical" evidence="6">
    <location>
        <begin position="283"/>
        <end position="303"/>
    </location>
</feature>
<proteinExistence type="inferred from homology"/>
<evidence type="ECO:0000313" key="9">
    <source>
        <dbReference type="Proteomes" id="UP001229421"/>
    </source>
</evidence>
<comment type="subcellular location">
    <subcellularLocation>
        <location evidence="1 6">Membrane</location>
        <topology evidence="1 6">Multi-pass membrane protein</topology>
    </subcellularLocation>
</comment>
<feature type="transmembrane region" description="Helical" evidence="6">
    <location>
        <begin position="49"/>
        <end position="71"/>
    </location>
</feature>
<dbReference type="InterPro" id="IPR030184">
    <property type="entry name" value="WAT1-related"/>
</dbReference>
<organism evidence="8 9">
    <name type="scientific">Tagetes erecta</name>
    <name type="common">African marigold</name>
    <dbReference type="NCBI Taxonomy" id="13708"/>
    <lineage>
        <taxon>Eukaryota</taxon>
        <taxon>Viridiplantae</taxon>
        <taxon>Streptophyta</taxon>
        <taxon>Embryophyta</taxon>
        <taxon>Tracheophyta</taxon>
        <taxon>Spermatophyta</taxon>
        <taxon>Magnoliopsida</taxon>
        <taxon>eudicotyledons</taxon>
        <taxon>Gunneridae</taxon>
        <taxon>Pentapetalae</taxon>
        <taxon>asterids</taxon>
        <taxon>campanulids</taxon>
        <taxon>Asterales</taxon>
        <taxon>Asteraceae</taxon>
        <taxon>Asteroideae</taxon>
        <taxon>Heliantheae alliance</taxon>
        <taxon>Tageteae</taxon>
        <taxon>Tagetes</taxon>
    </lineage>
</organism>
<evidence type="ECO:0000256" key="5">
    <source>
        <dbReference type="ARBA" id="ARBA00023136"/>
    </source>
</evidence>
<feature type="transmembrane region" description="Helical" evidence="6">
    <location>
        <begin position="110"/>
        <end position="130"/>
    </location>
</feature>
<evidence type="ECO:0000256" key="6">
    <source>
        <dbReference type="RuleBase" id="RU363077"/>
    </source>
</evidence>
<feature type="transmembrane region" description="Helical" evidence="6">
    <location>
        <begin position="77"/>
        <end position="98"/>
    </location>
</feature>
<dbReference type="GO" id="GO:0022857">
    <property type="term" value="F:transmembrane transporter activity"/>
    <property type="evidence" value="ECO:0007669"/>
    <property type="project" value="InterPro"/>
</dbReference>
<evidence type="ECO:0000313" key="8">
    <source>
        <dbReference type="EMBL" id="KAK1434568.1"/>
    </source>
</evidence>
<dbReference type="EMBL" id="JAUHHV010000001">
    <property type="protein sequence ID" value="KAK1434568.1"/>
    <property type="molecule type" value="Genomic_DNA"/>
</dbReference>
<dbReference type="InterPro" id="IPR037185">
    <property type="entry name" value="EmrE-like"/>
</dbReference>
<dbReference type="PANTHER" id="PTHR31218">
    <property type="entry name" value="WAT1-RELATED PROTEIN"/>
    <property type="match status" value="1"/>
</dbReference>
<dbReference type="AlphaFoldDB" id="A0AAD8P5R5"/>
<accession>A0AAD8P5R5</accession>
<evidence type="ECO:0000256" key="3">
    <source>
        <dbReference type="ARBA" id="ARBA00022692"/>
    </source>
</evidence>
<reference evidence="8" key="1">
    <citation type="journal article" date="2023" name="bioRxiv">
        <title>Improved chromosome-level genome assembly for marigold (Tagetes erecta).</title>
        <authorList>
            <person name="Jiang F."/>
            <person name="Yuan L."/>
            <person name="Wang S."/>
            <person name="Wang H."/>
            <person name="Xu D."/>
            <person name="Wang A."/>
            <person name="Fan W."/>
        </authorList>
    </citation>
    <scope>NUCLEOTIDE SEQUENCE</scope>
    <source>
        <strain evidence="8">WSJ</strain>
        <tissue evidence="8">Leaf</tissue>
    </source>
</reference>
<evidence type="ECO:0000256" key="4">
    <source>
        <dbReference type="ARBA" id="ARBA00022989"/>
    </source>
</evidence>
<feature type="domain" description="EamA" evidence="7">
    <location>
        <begin position="3"/>
        <end position="127"/>
    </location>
</feature>